<evidence type="ECO:0000313" key="18">
    <source>
        <dbReference type="EMBL" id="MDO7837076.1"/>
    </source>
</evidence>
<dbReference type="InterPro" id="IPR010916">
    <property type="entry name" value="TonB_box_CS"/>
</dbReference>
<dbReference type="RefSeq" id="WP_304537383.1">
    <property type="nucleotide sequence ID" value="NZ_JAUQOM010000015.1"/>
</dbReference>
<evidence type="ECO:0000256" key="11">
    <source>
        <dbReference type="ARBA" id="ARBA00023237"/>
    </source>
</evidence>
<keyword evidence="11 12" id="KW-0998">Cell outer membrane</keyword>
<protein>
    <submittedName>
        <fullName evidence="18">TonB-dependent receptor</fullName>
    </submittedName>
</protein>
<dbReference type="InterPro" id="IPR039426">
    <property type="entry name" value="TonB-dep_rcpt-like"/>
</dbReference>
<keyword evidence="6 15" id="KW-0732">Signal</keyword>
<evidence type="ECO:0000256" key="13">
    <source>
        <dbReference type="PROSITE-ProRule" id="PRU10143"/>
    </source>
</evidence>
<dbReference type="InterPro" id="IPR036942">
    <property type="entry name" value="Beta-barrel_TonB_sf"/>
</dbReference>
<dbReference type="PROSITE" id="PS00430">
    <property type="entry name" value="TONB_DEPENDENT_REC_1"/>
    <property type="match status" value="1"/>
</dbReference>
<keyword evidence="8" id="KW-0406">Ion transport</keyword>
<evidence type="ECO:0000256" key="6">
    <source>
        <dbReference type="ARBA" id="ARBA00022729"/>
    </source>
</evidence>
<evidence type="ECO:0000256" key="15">
    <source>
        <dbReference type="SAM" id="SignalP"/>
    </source>
</evidence>
<evidence type="ECO:0000256" key="10">
    <source>
        <dbReference type="ARBA" id="ARBA00023136"/>
    </source>
</evidence>
<evidence type="ECO:0000256" key="7">
    <source>
        <dbReference type="ARBA" id="ARBA00023004"/>
    </source>
</evidence>
<evidence type="ECO:0000256" key="8">
    <source>
        <dbReference type="ARBA" id="ARBA00023065"/>
    </source>
</evidence>
<name>A0ABT8ZRB6_9SPHN</name>
<evidence type="ECO:0000256" key="5">
    <source>
        <dbReference type="ARBA" id="ARBA00022692"/>
    </source>
</evidence>
<keyword evidence="2 12" id="KW-0813">Transport</keyword>
<comment type="similarity">
    <text evidence="12 14">Belongs to the TonB-dependent receptor family.</text>
</comment>
<dbReference type="InterPro" id="IPR012910">
    <property type="entry name" value="Plug_dom"/>
</dbReference>
<feature type="signal peptide" evidence="15">
    <location>
        <begin position="1"/>
        <end position="22"/>
    </location>
</feature>
<keyword evidence="10 12" id="KW-0472">Membrane</keyword>
<keyword evidence="19" id="KW-1185">Reference proteome</keyword>
<evidence type="ECO:0000259" key="16">
    <source>
        <dbReference type="Pfam" id="PF00593"/>
    </source>
</evidence>
<gene>
    <name evidence="18" type="ORF">Q4610_18690</name>
</gene>
<dbReference type="EMBL" id="JAUQOM010000015">
    <property type="protein sequence ID" value="MDO7837076.1"/>
    <property type="molecule type" value="Genomic_DNA"/>
</dbReference>
<feature type="domain" description="TonB-dependent receptor plug" evidence="17">
    <location>
        <begin position="53"/>
        <end position="159"/>
    </location>
</feature>
<keyword evidence="4" id="KW-0410">Iron transport</keyword>
<dbReference type="SUPFAM" id="SSF56935">
    <property type="entry name" value="Porins"/>
    <property type="match status" value="1"/>
</dbReference>
<keyword evidence="9 13" id="KW-0798">TonB box</keyword>
<comment type="caution">
    <text evidence="18">The sequence shown here is derived from an EMBL/GenBank/DDBJ whole genome shotgun (WGS) entry which is preliminary data.</text>
</comment>
<accession>A0ABT8ZRB6</accession>
<reference evidence="18" key="1">
    <citation type="submission" date="2023-07" db="EMBL/GenBank/DDBJ databases">
        <title>Bacterial whole genome sequence for Sphingobium sp. HBC34.</title>
        <authorList>
            <person name="Le V."/>
            <person name="Ko S.-R."/>
            <person name="Ahn C.-Y."/>
            <person name="Oh H.-M."/>
        </authorList>
    </citation>
    <scope>NUCLEOTIDE SEQUENCE</scope>
    <source>
        <strain evidence="18">HBC34</strain>
    </source>
</reference>
<feature type="chain" id="PRO_5045570811" evidence="15">
    <location>
        <begin position="23"/>
        <end position="833"/>
    </location>
</feature>
<evidence type="ECO:0000256" key="4">
    <source>
        <dbReference type="ARBA" id="ARBA00022496"/>
    </source>
</evidence>
<comment type="subcellular location">
    <subcellularLocation>
        <location evidence="1 12">Cell outer membrane</location>
        <topology evidence="1 12">Multi-pass membrane protein</topology>
    </subcellularLocation>
</comment>
<evidence type="ECO:0000313" key="19">
    <source>
        <dbReference type="Proteomes" id="UP001176471"/>
    </source>
</evidence>
<dbReference type="Pfam" id="PF00593">
    <property type="entry name" value="TonB_dep_Rec_b-barrel"/>
    <property type="match status" value="1"/>
</dbReference>
<dbReference type="InterPro" id="IPR037066">
    <property type="entry name" value="Plug_dom_sf"/>
</dbReference>
<organism evidence="18 19">
    <name type="scientific">Sphingobium cyanobacteriorum</name>
    <dbReference type="NCBI Taxonomy" id="3063954"/>
    <lineage>
        <taxon>Bacteria</taxon>
        <taxon>Pseudomonadati</taxon>
        <taxon>Pseudomonadota</taxon>
        <taxon>Alphaproteobacteria</taxon>
        <taxon>Sphingomonadales</taxon>
        <taxon>Sphingomonadaceae</taxon>
        <taxon>Sphingobium</taxon>
    </lineage>
</organism>
<dbReference type="Gene3D" id="2.40.170.20">
    <property type="entry name" value="TonB-dependent receptor, beta-barrel domain"/>
    <property type="match status" value="1"/>
</dbReference>
<dbReference type="Proteomes" id="UP001176471">
    <property type="component" value="Unassembled WGS sequence"/>
</dbReference>
<evidence type="ECO:0000256" key="3">
    <source>
        <dbReference type="ARBA" id="ARBA00022452"/>
    </source>
</evidence>
<dbReference type="Gene3D" id="2.170.130.10">
    <property type="entry name" value="TonB-dependent receptor, plug domain"/>
    <property type="match status" value="1"/>
</dbReference>
<dbReference type="PANTHER" id="PTHR32552:SF89">
    <property type="entry name" value="CATECHOLATE SIDEROPHORE RECEPTOR FIU"/>
    <property type="match status" value="1"/>
</dbReference>
<evidence type="ECO:0000256" key="1">
    <source>
        <dbReference type="ARBA" id="ARBA00004571"/>
    </source>
</evidence>
<evidence type="ECO:0000259" key="17">
    <source>
        <dbReference type="Pfam" id="PF07715"/>
    </source>
</evidence>
<dbReference type="Pfam" id="PF07715">
    <property type="entry name" value="Plug"/>
    <property type="match status" value="1"/>
</dbReference>
<proteinExistence type="inferred from homology"/>
<evidence type="ECO:0000256" key="14">
    <source>
        <dbReference type="RuleBase" id="RU003357"/>
    </source>
</evidence>
<dbReference type="PANTHER" id="PTHR32552">
    <property type="entry name" value="FERRICHROME IRON RECEPTOR-RELATED"/>
    <property type="match status" value="1"/>
</dbReference>
<dbReference type="InterPro" id="IPR000531">
    <property type="entry name" value="Beta-barrel_TonB"/>
</dbReference>
<sequence>MKQFLMGSAAIIAVAAPTAAFAQSTGSIETENSIIVTGARTASNGVSGVVIPDSTKARAVLTQEIIARQPAGQTILNALNLVPGVNFTQSDAYGSAGGNIRIRGFDGNRVSLTFDGIPLNDSGNYAIYPNQMLDPELIEQVNVNLGATDIDSPTASAAGGTVNYRTIMPSDDFGVLMSGSAGEDDYFRLFGMVQTGEIGPWGTKMFFAASTARNDKFKGPGGVEKQQYNARIYQPIGSNGDFISLAGHWNVNRNNFYRNPSVNDMRTLFGTGTVPASGSISAASPVYLKLTNAQQDALFNFENDAVCNSPVTGCTNYYGVRINPSNTGNVRLNSRWTLTDNLIFTVDGAYQYVLANGGGYTSIREDAALIKGSKATGVDYNGDGDTTDTIGFYTPNNTNTNRYTLLASLIWDIAPEHRVRVAYTYDRARHRQTGEWGYLGSNGAPENVFGGRNGRPVLNADGFQMQQRDRLSIALLNQVAGQYVGKFMDEKLRVEVGVRAPFFKRDLETYCPIQTSGSGFATCTSQPTSQLVIVPPTQVAPFPSNSLYAPFKADYKFNKVLPNVGLTYSLTPEASLFWSYAKGISAPRTDNLYRAPIIDITPETTDSFDLGARYTSRKIQAQLTTWYISFKNRIVTSFDADQGISVDRNVGKVEAYGVDANIAYQPIKELTLYTFASYNHSRLKNDVQIGSCSTVNAAIGCSALGQAIFAPTAGKRVTETPDWTVGGRAQVEVGPVSVGAQAKYVGSRFATDVNDVKVPNYTLVDLDARFSLAQWGAEKTYFQLNVTNLFNKFYLGNISTQINAGTIQGLNGANPNFSVGAPRTIMGTLTVGL</sequence>
<keyword evidence="3 12" id="KW-1134">Transmembrane beta strand</keyword>
<keyword evidence="5 12" id="KW-0812">Transmembrane</keyword>
<keyword evidence="7" id="KW-0408">Iron</keyword>
<dbReference type="PROSITE" id="PS52016">
    <property type="entry name" value="TONB_DEPENDENT_REC_3"/>
    <property type="match status" value="1"/>
</dbReference>
<feature type="domain" description="TonB-dependent receptor-like beta-barrel" evidence="16">
    <location>
        <begin position="313"/>
        <end position="789"/>
    </location>
</feature>
<evidence type="ECO:0000256" key="12">
    <source>
        <dbReference type="PROSITE-ProRule" id="PRU01360"/>
    </source>
</evidence>
<feature type="short sequence motif" description="TonB box" evidence="13">
    <location>
        <begin position="33"/>
        <end position="39"/>
    </location>
</feature>
<keyword evidence="18" id="KW-0675">Receptor</keyword>
<evidence type="ECO:0000256" key="9">
    <source>
        <dbReference type="ARBA" id="ARBA00023077"/>
    </source>
</evidence>
<evidence type="ECO:0000256" key="2">
    <source>
        <dbReference type="ARBA" id="ARBA00022448"/>
    </source>
</evidence>